<dbReference type="Gene3D" id="1.10.150.20">
    <property type="entry name" value="5' to 3' exonuclease, C-terminal subdomain"/>
    <property type="match status" value="1"/>
</dbReference>
<comment type="function">
    <text evidence="2">Poorly processive, error-prone DNA polymerase involved in untargeted mutagenesis. Copies undamaged DNA at stalled replication forks, which arise in vivo from mismatched or misaligned primer ends. These misaligned primers can be extended by PolIV. Exhibits no 3'-5' exonuclease (proofreading) activity. May be involved in translesional synthesis.</text>
</comment>
<evidence type="ECO:0000256" key="1">
    <source>
        <dbReference type="ARBA" id="ARBA00010945"/>
    </source>
</evidence>
<feature type="active site" evidence="2">
    <location>
        <position position="133"/>
    </location>
</feature>
<name>A0ABD6A5E7_9EURY</name>
<keyword evidence="2" id="KW-0479">Metal-binding</keyword>
<evidence type="ECO:0000313" key="6">
    <source>
        <dbReference type="Proteomes" id="UP001596547"/>
    </source>
</evidence>
<feature type="region of interest" description="Disordered" evidence="3">
    <location>
        <begin position="249"/>
        <end position="276"/>
    </location>
</feature>
<keyword evidence="2 5" id="KW-0548">Nucleotidyltransferase</keyword>
<dbReference type="GO" id="GO:0005737">
    <property type="term" value="C:cytoplasm"/>
    <property type="evidence" value="ECO:0007669"/>
    <property type="project" value="UniProtKB-SubCell"/>
</dbReference>
<feature type="compositionally biased region" description="Basic and acidic residues" evidence="3">
    <location>
        <begin position="249"/>
        <end position="261"/>
    </location>
</feature>
<comment type="caution">
    <text evidence="5">The sequence shown here is derived from an EMBL/GenBank/DDBJ whole genome shotgun (WGS) entry which is preliminary data.</text>
</comment>
<dbReference type="InterPro" id="IPR024728">
    <property type="entry name" value="PolY_HhH_motif"/>
</dbReference>
<keyword evidence="6" id="KW-1185">Reference proteome</keyword>
<evidence type="ECO:0000256" key="3">
    <source>
        <dbReference type="SAM" id="MobiDB-lite"/>
    </source>
</evidence>
<keyword evidence="2 5" id="KW-0808">Transferase</keyword>
<dbReference type="InterPro" id="IPR043502">
    <property type="entry name" value="DNA/RNA_pol_sf"/>
</dbReference>
<feature type="site" description="Substrate discrimination" evidence="2">
    <location>
        <position position="27"/>
    </location>
</feature>
<proteinExistence type="inferred from homology"/>
<dbReference type="AlphaFoldDB" id="A0ABD6A5E7"/>
<dbReference type="Pfam" id="PF11799">
    <property type="entry name" value="IMS_C"/>
    <property type="match status" value="1"/>
</dbReference>
<comment type="subcellular location">
    <subcellularLocation>
        <location evidence="2">Cytoplasm</location>
    </subcellularLocation>
</comment>
<dbReference type="Gene3D" id="3.40.1170.60">
    <property type="match status" value="1"/>
</dbReference>
<dbReference type="PROSITE" id="PS50173">
    <property type="entry name" value="UMUC"/>
    <property type="match status" value="1"/>
</dbReference>
<dbReference type="CDD" id="cd03586">
    <property type="entry name" value="PolY_Pol_IV_kappa"/>
    <property type="match status" value="1"/>
</dbReference>
<dbReference type="PANTHER" id="PTHR11076:SF33">
    <property type="entry name" value="DNA POLYMERASE KAPPA"/>
    <property type="match status" value="1"/>
</dbReference>
<keyword evidence="2" id="KW-0234">DNA repair</keyword>
<comment type="catalytic activity">
    <reaction evidence="2">
        <text>DNA(n) + a 2'-deoxyribonucleoside 5'-triphosphate = DNA(n+1) + diphosphate</text>
        <dbReference type="Rhea" id="RHEA:22508"/>
        <dbReference type="Rhea" id="RHEA-COMP:17339"/>
        <dbReference type="Rhea" id="RHEA-COMP:17340"/>
        <dbReference type="ChEBI" id="CHEBI:33019"/>
        <dbReference type="ChEBI" id="CHEBI:61560"/>
        <dbReference type="ChEBI" id="CHEBI:173112"/>
        <dbReference type="EC" id="2.7.7.7"/>
    </reaction>
</comment>
<dbReference type="InterPro" id="IPR001126">
    <property type="entry name" value="UmuC"/>
</dbReference>
<keyword evidence="2" id="KW-0238">DNA-binding</keyword>
<dbReference type="Pfam" id="PF00817">
    <property type="entry name" value="IMS"/>
    <property type="match status" value="1"/>
</dbReference>
<dbReference type="GO" id="GO:0006261">
    <property type="term" value="P:DNA-templated DNA replication"/>
    <property type="evidence" value="ECO:0007669"/>
    <property type="project" value="UniProtKB-UniRule"/>
</dbReference>
<dbReference type="InterPro" id="IPR050116">
    <property type="entry name" value="DNA_polymerase-Y"/>
</dbReference>
<protein>
    <recommendedName>
        <fullName evidence="2">DNA polymerase IV</fullName>
        <shortName evidence="2">Pol IV</shortName>
        <ecNumber evidence="2">2.7.7.7</ecNumber>
    </recommendedName>
</protein>
<comment type="similarity">
    <text evidence="1 2">Belongs to the DNA polymerase type-Y family.</text>
</comment>
<gene>
    <name evidence="5" type="primary">dinB</name>
    <name evidence="2" type="synonym">dbh</name>
    <name evidence="5" type="ORF">ACFQPE_03310</name>
</gene>
<dbReference type="GeneID" id="79314800"/>
<dbReference type="Gene3D" id="3.30.70.270">
    <property type="match status" value="1"/>
</dbReference>
<dbReference type="Proteomes" id="UP001596547">
    <property type="component" value="Unassembled WGS sequence"/>
</dbReference>
<feature type="region of interest" description="Disordered" evidence="3">
    <location>
        <begin position="373"/>
        <end position="429"/>
    </location>
</feature>
<dbReference type="EC" id="2.7.7.7" evidence="2"/>
<feature type="domain" description="UmuC" evidence="4">
    <location>
        <begin position="18"/>
        <end position="213"/>
    </location>
</feature>
<reference evidence="5 6" key="1">
    <citation type="journal article" date="2019" name="Int. J. Syst. Evol. Microbiol.">
        <title>The Global Catalogue of Microorganisms (GCM) 10K type strain sequencing project: providing services to taxonomists for standard genome sequencing and annotation.</title>
        <authorList>
            <consortium name="The Broad Institute Genomics Platform"/>
            <consortium name="The Broad Institute Genome Sequencing Center for Infectious Disease"/>
            <person name="Wu L."/>
            <person name="Ma J."/>
        </authorList>
    </citation>
    <scope>NUCLEOTIDE SEQUENCE [LARGE SCALE GENOMIC DNA]</scope>
    <source>
        <strain evidence="5 6">PSR21</strain>
    </source>
</reference>
<keyword evidence="2" id="KW-0239">DNA-directed DNA polymerase</keyword>
<dbReference type="PANTHER" id="PTHR11076">
    <property type="entry name" value="DNA REPAIR POLYMERASE UMUC / TRANSFERASE FAMILY MEMBER"/>
    <property type="match status" value="1"/>
</dbReference>
<dbReference type="GO" id="GO:0006281">
    <property type="term" value="P:DNA repair"/>
    <property type="evidence" value="ECO:0007669"/>
    <property type="project" value="UniProtKB-UniRule"/>
</dbReference>
<dbReference type="Gene3D" id="3.30.1490.100">
    <property type="entry name" value="DNA polymerase, Y-family, little finger domain"/>
    <property type="match status" value="1"/>
</dbReference>
<dbReference type="InterPro" id="IPR043128">
    <property type="entry name" value="Rev_trsase/Diguanyl_cyclase"/>
</dbReference>
<dbReference type="SUPFAM" id="SSF100879">
    <property type="entry name" value="Lesion bypass DNA polymerase (Y-family), little finger domain"/>
    <property type="match status" value="1"/>
</dbReference>
<dbReference type="Pfam" id="PF11798">
    <property type="entry name" value="IMS_HHH"/>
    <property type="match status" value="1"/>
</dbReference>
<dbReference type="EMBL" id="JBHTBF010000001">
    <property type="protein sequence ID" value="MFC7315824.1"/>
    <property type="molecule type" value="Genomic_DNA"/>
</dbReference>
<evidence type="ECO:0000313" key="5">
    <source>
        <dbReference type="EMBL" id="MFC7315824.1"/>
    </source>
</evidence>
<comment type="cofactor">
    <cofactor evidence="2">
        <name>Mg(2+)</name>
        <dbReference type="ChEBI" id="CHEBI:18420"/>
    </cofactor>
    <text evidence="2">Binds 2 magnesium ions per subunit.</text>
</comment>
<dbReference type="HAMAP" id="MF_01113">
    <property type="entry name" value="DNApol_IV"/>
    <property type="match status" value="1"/>
</dbReference>
<dbReference type="GO" id="GO:0003887">
    <property type="term" value="F:DNA-directed DNA polymerase activity"/>
    <property type="evidence" value="ECO:0007669"/>
    <property type="project" value="UniProtKB-UniRule"/>
</dbReference>
<accession>A0ABD6A5E7</accession>
<feature type="binding site" evidence="2">
    <location>
        <position position="132"/>
    </location>
    <ligand>
        <name>Mg(2+)</name>
        <dbReference type="ChEBI" id="CHEBI:18420"/>
    </ligand>
</feature>
<feature type="compositionally biased region" description="Basic and acidic residues" evidence="3">
    <location>
        <begin position="396"/>
        <end position="420"/>
    </location>
</feature>
<feature type="binding site" evidence="2">
    <location>
        <position position="22"/>
    </location>
    <ligand>
        <name>Mg(2+)</name>
        <dbReference type="ChEBI" id="CHEBI:18420"/>
    </ligand>
</feature>
<sequence>MSGAGFAGPPTSDEERVVLHVDMDCFYAACERRREPTLRGKPVVVGMGYEAGEPHGAVATASYEAREHGVESAQPISQALEALPRAETAPDDHDGPVGHYRPVDMAYYREVSDEIRAILHGVADAVREVSIDEAYLDVTDRVGWHSVEVFASSLKERIDEEIGVPASVGVGPNMSVAKVASDYDKPDGLVVVEPAEVREFLAPLPVEELHGVGPVTARELRGMGVGTAGDLASADRDALVSRFGARGGTIHDHARGRDPRPVEPVGKPKSLSSESAFTEPTDAFDAVCERLLRLADEVVERTESRDALYKTIGIKVVRPPFDVNTRERSLSGPVADADLVESVVLDLAEEFEGETVRKLGVRVSNLTFAEGTQAPLDEWEGEREGGVGAEDGLDEGEARSEGPDRDDGRSEHDRPADRARGQTTFVDFT</sequence>
<keyword evidence="2" id="KW-0235">DNA replication</keyword>
<dbReference type="InterPro" id="IPR022880">
    <property type="entry name" value="DNApol_IV"/>
</dbReference>
<dbReference type="GO" id="GO:0000287">
    <property type="term" value="F:magnesium ion binding"/>
    <property type="evidence" value="ECO:0007669"/>
    <property type="project" value="UniProtKB-UniRule"/>
</dbReference>
<keyword evidence="2" id="KW-0963">Cytoplasm</keyword>
<keyword evidence="2" id="KW-0227">DNA damage</keyword>
<keyword evidence="2" id="KW-0515">Mutator protein</keyword>
<dbReference type="InterPro" id="IPR036775">
    <property type="entry name" value="DNA_pol_Y-fam_lit_finger_sf"/>
</dbReference>
<evidence type="ECO:0000256" key="2">
    <source>
        <dbReference type="HAMAP-Rule" id="MF_01113"/>
    </source>
</evidence>
<dbReference type="InterPro" id="IPR017961">
    <property type="entry name" value="DNA_pol_Y-fam_little_finger"/>
</dbReference>
<dbReference type="RefSeq" id="WP_276305225.1">
    <property type="nucleotide sequence ID" value="NZ_CP119992.1"/>
</dbReference>
<dbReference type="SUPFAM" id="SSF56672">
    <property type="entry name" value="DNA/RNA polymerases"/>
    <property type="match status" value="1"/>
</dbReference>
<keyword evidence="2" id="KW-0460">Magnesium</keyword>
<comment type="subunit">
    <text evidence="2">Monomer.</text>
</comment>
<organism evidence="5 6">
    <name type="scientific">Halomarina halobia</name>
    <dbReference type="NCBI Taxonomy" id="3033386"/>
    <lineage>
        <taxon>Archaea</taxon>
        <taxon>Methanobacteriati</taxon>
        <taxon>Methanobacteriota</taxon>
        <taxon>Stenosarchaea group</taxon>
        <taxon>Halobacteria</taxon>
        <taxon>Halobacteriales</taxon>
        <taxon>Natronomonadaceae</taxon>
        <taxon>Halomarina</taxon>
    </lineage>
</organism>
<dbReference type="NCBIfam" id="NF002677">
    <property type="entry name" value="PRK02406.1"/>
    <property type="match status" value="1"/>
</dbReference>
<dbReference type="GO" id="GO:0003677">
    <property type="term" value="F:DNA binding"/>
    <property type="evidence" value="ECO:0007669"/>
    <property type="project" value="UniProtKB-UniRule"/>
</dbReference>
<evidence type="ECO:0000259" key="4">
    <source>
        <dbReference type="PROSITE" id="PS50173"/>
    </source>
</evidence>